<protein>
    <recommendedName>
        <fullName evidence="3">Type II secretion system protein N</fullName>
    </recommendedName>
    <alternativeName>
        <fullName evidence="10">General secretion pathway protein N</fullName>
    </alternativeName>
</protein>
<evidence type="ECO:0000256" key="1">
    <source>
        <dbReference type="ARBA" id="ARBA00004533"/>
    </source>
</evidence>
<evidence type="ECO:0000256" key="6">
    <source>
        <dbReference type="ARBA" id="ARBA00022519"/>
    </source>
</evidence>
<dbReference type="Pfam" id="PF01203">
    <property type="entry name" value="T2SSN"/>
    <property type="match status" value="1"/>
</dbReference>
<evidence type="ECO:0000313" key="12">
    <source>
        <dbReference type="EMBL" id="ROO32816.1"/>
    </source>
</evidence>
<dbReference type="GO" id="GO:0015627">
    <property type="term" value="C:type II protein secretion system complex"/>
    <property type="evidence" value="ECO:0007669"/>
    <property type="project" value="InterPro"/>
</dbReference>
<accession>A0A423Q2D0</accession>
<evidence type="ECO:0000256" key="2">
    <source>
        <dbReference type="ARBA" id="ARBA00007208"/>
    </source>
</evidence>
<evidence type="ECO:0000256" key="9">
    <source>
        <dbReference type="ARBA" id="ARBA00023136"/>
    </source>
</evidence>
<dbReference type="InParanoid" id="A0A423Q2D0"/>
<evidence type="ECO:0000256" key="8">
    <source>
        <dbReference type="ARBA" id="ARBA00022927"/>
    </source>
</evidence>
<keyword evidence="6" id="KW-0997">Cell inner membrane</keyword>
<name>A0A423Q2D0_9GAMM</name>
<organism evidence="12 13">
    <name type="scientific">Salinisphaera japonica YTM-1</name>
    <dbReference type="NCBI Taxonomy" id="1209778"/>
    <lineage>
        <taxon>Bacteria</taxon>
        <taxon>Pseudomonadati</taxon>
        <taxon>Pseudomonadota</taxon>
        <taxon>Gammaproteobacteria</taxon>
        <taxon>Salinisphaerales</taxon>
        <taxon>Salinisphaeraceae</taxon>
        <taxon>Salinisphaera</taxon>
    </lineage>
</organism>
<dbReference type="AlphaFoldDB" id="A0A423Q2D0"/>
<evidence type="ECO:0000256" key="3">
    <source>
        <dbReference type="ARBA" id="ARBA00021563"/>
    </source>
</evidence>
<evidence type="ECO:0000256" key="4">
    <source>
        <dbReference type="ARBA" id="ARBA00022448"/>
    </source>
</evidence>
<dbReference type="Proteomes" id="UP000285310">
    <property type="component" value="Unassembled WGS sequence"/>
</dbReference>
<evidence type="ECO:0000313" key="13">
    <source>
        <dbReference type="Proteomes" id="UP000285310"/>
    </source>
</evidence>
<sequence>MMGAPLRYGLIGGLFFIVGLIVYLPASLVTGWVAGATDLRFDGVTGTALDGKAAYVSLPDGGINNVDWAIRPASLLLARLSADVSADTDLSGIKAELTHTLLGNNYIRDLDGDASIGWLARMAGYTFVPAAGRIALSIDTLDLDDEGQVLGLVGRVNVTNTRYELLQPPIDLGQFQADLSRTDNDTLRASLVDSQGPLALTGAVDLVKQSRYKLDVRLRARAGADERLARILTQLGQTDDAGWYHITERGRL</sequence>
<keyword evidence="7 11" id="KW-0812">Transmembrane</keyword>
<reference evidence="12 13" key="1">
    <citation type="submission" date="2013-10" db="EMBL/GenBank/DDBJ databases">
        <title>Salinisphaera japonica YTM-1 Genome Sequencing.</title>
        <authorList>
            <person name="Lai Q."/>
            <person name="Li C."/>
            <person name="Shao Z."/>
        </authorList>
    </citation>
    <scope>NUCLEOTIDE SEQUENCE [LARGE SCALE GENOMIC DNA]</scope>
    <source>
        <strain evidence="12 13">YTM-1</strain>
    </source>
</reference>
<dbReference type="EMBL" id="AYKG01000001">
    <property type="protein sequence ID" value="ROO32816.1"/>
    <property type="molecule type" value="Genomic_DNA"/>
</dbReference>
<keyword evidence="8" id="KW-0653">Protein transport</keyword>
<keyword evidence="11" id="KW-1133">Transmembrane helix</keyword>
<keyword evidence="13" id="KW-1185">Reference proteome</keyword>
<evidence type="ECO:0000256" key="7">
    <source>
        <dbReference type="ARBA" id="ARBA00022692"/>
    </source>
</evidence>
<dbReference type="GO" id="GO:0005886">
    <property type="term" value="C:plasma membrane"/>
    <property type="evidence" value="ECO:0007669"/>
    <property type="project" value="UniProtKB-SubCell"/>
</dbReference>
<dbReference type="InterPro" id="IPR022792">
    <property type="entry name" value="T2SS_protein-GspN"/>
</dbReference>
<dbReference type="OrthoDB" id="6118198at2"/>
<dbReference type="GO" id="GO:0015628">
    <property type="term" value="P:protein secretion by the type II secretion system"/>
    <property type="evidence" value="ECO:0007669"/>
    <property type="project" value="InterPro"/>
</dbReference>
<feature type="transmembrane region" description="Helical" evidence="11">
    <location>
        <begin position="6"/>
        <end position="24"/>
    </location>
</feature>
<evidence type="ECO:0000256" key="10">
    <source>
        <dbReference type="ARBA" id="ARBA00030772"/>
    </source>
</evidence>
<gene>
    <name evidence="12" type="ORF">SAJA_00865</name>
</gene>
<proteinExistence type="inferred from homology"/>
<evidence type="ECO:0000256" key="11">
    <source>
        <dbReference type="SAM" id="Phobius"/>
    </source>
</evidence>
<comment type="subcellular location">
    <subcellularLocation>
        <location evidence="1">Cell inner membrane</location>
    </subcellularLocation>
</comment>
<comment type="caution">
    <text evidence="12">The sequence shown here is derived from an EMBL/GenBank/DDBJ whole genome shotgun (WGS) entry which is preliminary data.</text>
</comment>
<keyword evidence="9 11" id="KW-0472">Membrane</keyword>
<comment type="similarity">
    <text evidence="2">Belongs to the GSP N family.</text>
</comment>
<evidence type="ECO:0000256" key="5">
    <source>
        <dbReference type="ARBA" id="ARBA00022475"/>
    </source>
</evidence>
<keyword evidence="4" id="KW-0813">Transport</keyword>
<keyword evidence="5" id="KW-1003">Cell membrane</keyword>